<reference evidence="3 4" key="2">
    <citation type="journal article" date="2009" name="PLoS ONE">
        <title>The photosynthetic apparatus and its regulation in the aerobic gammaproteobacterium Congregibacter litoralis gen. nov., sp. nov.</title>
        <authorList>
            <person name="Spring S."/>
            <person name="Lunsdorf H."/>
            <person name="Fuchs B.M."/>
            <person name="Tindall B.J."/>
        </authorList>
    </citation>
    <scope>NUCLEOTIDE SEQUENCE [LARGE SCALE GENOMIC DNA]</scope>
    <source>
        <strain evidence="3">KT71</strain>
    </source>
</reference>
<proteinExistence type="predicted"/>
<dbReference type="InterPro" id="IPR038249">
    <property type="entry name" value="PolIII_tau_V_sf"/>
</dbReference>
<comment type="caution">
    <text evidence="3">The sequence shown here is derived from an EMBL/GenBank/DDBJ whole genome shotgun (WGS) entry which is preliminary data.</text>
</comment>
<evidence type="ECO:0000313" key="3">
    <source>
        <dbReference type="EMBL" id="ESZ89417.1"/>
    </source>
</evidence>
<sequence>MTAEDVQLFYELAQSARPQVTQASDPRAAFEMLSLRLLAFRPVTVLDPHLSADDLIDASPSAPEADNGVKKPEPPPAAAVSQPTKPQAPPAADTSVVEAPGPSSLEGQAPWYETLAALQLSGSALNIASHCVVESVVEGPEGASWQLRLDESRANLFNERHIAMVAKALSDWRQAPCEVSITPGPVREETPAMRRLRLEAERQEVAVAEINDDPRIKSLVQEFDATVLRDSVTVDQP</sequence>
<gene>
    <name evidence="3" type="ORF">KT71_002151</name>
</gene>
<feature type="domain" description="DNA polymerase III tau subunit" evidence="2">
    <location>
        <begin position="108"/>
        <end position="232"/>
    </location>
</feature>
<dbReference type="SUPFAM" id="SSF48019">
    <property type="entry name" value="post-AAA+ oligomerization domain-like"/>
    <property type="match status" value="1"/>
</dbReference>
<dbReference type="InterPro" id="IPR008921">
    <property type="entry name" value="DNA_pol3_clamp-load_cplx_C"/>
</dbReference>
<dbReference type="STRING" id="314285.KT71_002151"/>
<name>V7HV53_9GAMM</name>
<protein>
    <submittedName>
        <fullName evidence="3">DNA polymerase III, gamma/tau subunit</fullName>
    </submittedName>
</protein>
<feature type="region of interest" description="Disordered" evidence="1">
    <location>
        <begin position="56"/>
        <end position="105"/>
    </location>
</feature>
<dbReference type="GO" id="GO:0003887">
    <property type="term" value="F:DNA-directed DNA polymerase activity"/>
    <property type="evidence" value="ECO:0007669"/>
    <property type="project" value="InterPro"/>
</dbReference>
<accession>V7HV53</accession>
<evidence type="ECO:0000313" key="4">
    <source>
        <dbReference type="Proteomes" id="UP000019205"/>
    </source>
</evidence>
<reference evidence="3 4" key="1">
    <citation type="journal article" date="2007" name="Proc. Natl. Acad. Sci. U.S.A.">
        <title>Characterization of a marine gammaproteobacterium capable of aerobic anoxygenic photosynthesis.</title>
        <authorList>
            <person name="Fuchs B.M."/>
            <person name="Spring S."/>
            <person name="Teeling H."/>
            <person name="Quast C."/>
            <person name="Wulf J."/>
            <person name="Schattenhofer M."/>
            <person name="Yan S."/>
            <person name="Ferriera S."/>
            <person name="Johnson J."/>
            <person name="Glockner F.O."/>
            <person name="Amann R."/>
        </authorList>
    </citation>
    <scope>NUCLEOTIDE SEQUENCE [LARGE SCALE GENOMIC DNA]</scope>
    <source>
        <strain evidence="3">KT71</strain>
    </source>
</reference>
<dbReference type="HOGENOM" id="CLU_1169085_0_0_6"/>
<dbReference type="Gene3D" id="1.20.272.10">
    <property type="match status" value="1"/>
</dbReference>
<organism evidence="3 4">
    <name type="scientific">Congregibacter litoralis KT71</name>
    <dbReference type="NCBI Taxonomy" id="314285"/>
    <lineage>
        <taxon>Bacteria</taxon>
        <taxon>Pseudomonadati</taxon>
        <taxon>Pseudomonadota</taxon>
        <taxon>Gammaproteobacteria</taxon>
        <taxon>Cellvibrionales</taxon>
        <taxon>Halieaceae</taxon>
        <taxon>Congregibacter</taxon>
    </lineage>
</organism>
<dbReference type="EMBL" id="AAOA02000001">
    <property type="protein sequence ID" value="ESZ89417.1"/>
    <property type="molecule type" value="Genomic_DNA"/>
</dbReference>
<evidence type="ECO:0000256" key="1">
    <source>
        <dbReference type="SAM" id="MobiDB-lite"/>
    </source>
</evidence>
<dbReference type="Proteomes" id="UP000019205">
    <property type="component" value="Chromosome"/>
</dbReference>
<dbReference type="AlphaFoldDB" id="V7HV53"/>
<dbReference type="eggNOG" id="COG2812">
    <property type="taxonomic scope" value="Bacteria"/>
</dbReference>
<dbReference type="GO" id="GO:0003677">
    <property type="term" value="F:DNA binding"/>
    <property type="evidence" value="ECO:0007669"/>
    <property type="project" value="InterPro"/>
</dbReference>
<dbReference type="Pfam" id="PF12170">
    <property type="entry name" value="DNA_pol3_tau_5"/>
    <property type="match status" value="1"/>
</dbReference>
<dbReference type="Gene3D" id="3.30.300.150">
    <property type="entry name" value="DNA polymerase III, tau subunit, domain V"/>
    <property type="match status" value="1"/>
</dbReference>
<dbReference type="GO" id="GO:0006260">
    <property type="term" value="P:DNA replication"/>
    <property type="evidence" value="ECO:0007669"/>
    <property type="project" value="InterPro"/>
</dbReference>
<keyword evidence="4" id="KW-1185">Reference proteome</keyword>
<dbReference type="InterPro" id="IPR021029">
    <property type="entry name" value="DNA_pol_III_tau_dom-5"/>
</dbReference>
<evidence type="ECO:0000259" key="2">
    <source>
        <dbReference type="Pfam" id="PF12170"/>
    </source>
</evidence>